<evidence type="ECO:0000313" key="1">
    <source>
        <dbReference type="EMBL" id="AJC88236.1"/>
    </source>
</evidence>
<dbReference type="NCBIfam" id="TIGR03573">
    <property type="entry name" value="WbuX"/>
    <property type="match status" value="1"/>
</dbReference>
<dbReference type="KEGG" id="cis:CINS_1280"/>
<organism evidence="1 2">
    <name type="scientific">Campylobacter insulaenigrae NCTC 12927</name>
    <dbReference type="NCBI Taxonomy" id="1031564"/>
    <lineage>
        <taxon>Bacteria</taxon>
        <taxon>Pseudomonadati</taxon>
        <taxon>Campylobacterota</taxon>
        <taxon>Epsilonproteobacteria</taxon>
        <taxon>Campylobacterales</taxon>
        <taxon>Campylobacteraceae</taxon>
        <taxon>Campylobacter</taxon>
    </lineage>
</organism>
<dbReference type="SUPFAM" id="SSF52402">
    <property type="entry name" value="Adenine nucleotide alpha hydrolases-like"/>
    <property type="match status" value="1"/>
</dbReference>
<sequence>MKFCKKCVMPDTKPDLHFDEYGVCDACNSQIDKNENINWQERQREFLELIKKYKKHPIYDCVIGVSGGKDSTFQVLKCLELGLNPLCVCFEPSIPTKIGKKNLANLNNLGVDLIHIKRNPKIYKKLAKEAFIRTGDNEWQNHLGIFTSVPRIAINFNIPLIIWGESPQVEYGGPASSKDKNTLGREWLEEFGGLLGNRISDMIGVDGISEKDLYFYTYPSDEELQRVGVSGLFLGYYFKWDYKNNLKISKENGFITTDKPVETTYENFENLDCYSNHLHDYLKYCKYGFGRATDNACLDIRLGYIDREEGVRLVQKYDGKPPKKAIKKYLQFSGFSEDEFEKIVDNFTNRKIFKRDKNGKFLKDSDGSLIKNEEYILK</sequence>
<dbReference type="HOGENOM" id="CLU_056004_1_0_7"/>
<protein>
    <submittedName>
        <fullName evidence="1">Pseudaminic acid biosynthesis protein</fullName>
    </submittedName>
</protein>
<dbReference type="InterPro" id="IPR020022">
    <property type="entry name" value="N-acetyl_sugar_amidoTrfase"/>
</dbReference>
<dbReference type="AlphaFoldDB" id="A0A0A8H2A7"/>
<dbReference type="CDD" id="cd01996">
    <property type="entry name" value="AANH_WbpG-like"/>
    <property type="match status" value="1"/>
</dbReference>
<dbReference type="Proteomes" id="UP000031163">
    <property type="component" value="Chromosome"/>
</dbReference>
<accession>A0A0A8H2A7</accession>
<dbReference type="EMBL" id="CP007770">
    <property type="protein sequence ID" value="AJC88236.1"/>
    <property type="molecule type" value="Genomic_DNA"/>
</dbReference>
<evidence type="ECO:0000313" key="2">
    <source>
        <dbReference type="Proteomes" id="UP000031163"/>
    </source>
</evidence>
<gene>
    <name evidence="1" type="primary">pseA</name>
    <name evidence="1" type="ORF">CINS_1280</name>
</gene>
<dbReference type="RefSeq" id="WP_039650833.1">
    <property type="nucleotide sequence ID" value="NZ_CP007770.1"/>
</dbReference>
<dbReference type="GeneID" id="74432062"/>
<dbReference type="STRING" id="1031564.CINS_1280"/>
<name>A0A0A8H2A7_9BACT</name>
<dbReference type="Gene3D" id="3.40.50.620">
    <property type="entry name" value="HUPs"/>
    <property type="match status" value="1"/>
</dbReference>
<reference evidence="1 2" key="1">
    <citation type="journal article" date="2014" name="Genome Biol. Evol.">
        <title>Comparative Genomics of the Campylobacter lari Group.</title>
        <authorList>
            <person name="Miller W.G."/>
            <person name="Yee E."/>
            <person name="Chapman M.H."/>
            <person name="Smith T.P."/>
            <person name="Bono J.L."/>
            <person name="Huynh S."/>
            <person name="Parker C.T."/>
            <person name="Vandamme P."/>
            <person name="Luong K."/>
            <person name="Korlach J."/>
        </authorList>
    </citation>
    <scope>NUCLEOTIDE SEQUENCE [LARGE SCALE GENOMIC DNA]</scope>
    <source>
        <strain evidence="1 2">NCTC 12927</strain>
    </source>
</reference>
<dbReference type="InterPro" id="IPR014729">
    <property type="entry name" value="Rossmann-like_a/b/a_fold"/>
</dbReference>
<proteinExistence type="predicted"/>